<evidence type="ECO:0000313" key="3">
    <source>
        <dbReference type="Proteomes" id="UP001595821"/>
    </source>
</evidence>
<protein>
    <submittedName>
        <fullName evidence="2">Rubrerythrin-like domain-containing protein</fullName>
    </submittedName>
</protein>
<proteinExistence type="predicted"/>
<sequence>MAPADPYTPSGAYYECHSCGYRGTAAHTPGSCPKCSSSVKNIGVPQE</sequence>
<name>A0ABD5NVJ7_9EURY</name>
<reference evidence="2 3" key="1">
    <citation type="journal article" date="2014" name="Int. J. Syst. Evol. Microbiol.">
        <title>Complete genome sequence of Corynebacterium casei LMG S-19264T (=DSM 44701T), isolated from a smear-ripened cheese.</title>
        <authorList>
            <consortium name="US DOE Joint Genome Institute (JGI-PGF)"/>
            <person name="Walter F."/>
            <person name="Albersmeier A."/>
            <person name="Kalinowski J."/>
            <person name="Ruckert C."/>
        </authorList>
    </citation>
    <scope>NUCLEOTIDE SEQUENCE [LARGE SCALE GENOMIC DNA]</scope>
    <source>
        <strain evidence="2 3">IBRC-M 10912</strain>
    </source>
</reference>
<feature type="domain" description="DUF7129" evidence="1">
    <location>
        <begin position="4"/>
        <end position="47"/>
    </location>
</feature>
<dbReference type="GeneID" id="71855256"/>
<organism evidence="2 3">
    <name type="scientific">Natribaculum luteum</name>
    <dbReference type="NCBI Taxonomy" id="1586232"/>
    <lineage>
        <taxon>Archaea</taxon>
        <taxon>Methanobacteriati</taxon>
        <taxon>Methanobacteriota</taxon>
        <taxon>Stenosarchaea group</taxon>
        <taxon>Halobacteria</taxon>
        <taxon>Halobacteriales</taxon>
        <taxon>Natrialbaceae</taxon>
        <taxon>Natribaculum</taxon>
    </lineage>
</organism>
<evidence type="ECO:0000313" key="2">
    <source>
        <dbReference type="EMBL" id="MFC4245791.1"/>
    </source>
</evidence>
<dbReference type="SUPFAM" id="SSF57802">
    <property type="entry name" value="Rubredoxin-like"/>
    <property type="match status" value="1"/>
</dbReference>
<dbReference type="Proteomes" id="UP001595821">
    <property type="component" value="Unassembled WGS sequence"/>
</dbReference>
<comment type="caution">
    <text evidence="2">The sequence shown here is derived from an EMBL/GenBank/DDBJ whole genome shotgun (WGS) entry which is preliminary data.</text>
</comment>
<gene>
    <name evidence="2" type="ORF">ACFOZ7_02025</name>
</gene>
<accession>A0ABD5NVJ7</accession>
<dbReference type="RefSeq" id="WP_246968900.1">
    <property type="nucleotide sequence ID" value="NZ_CP095397.1"/>
</dbReference>
<dbReference type="InterPro" id="IPR055553">
    <property type="entry name" value="DUF7129"/>
</dbReference>
<evidence type="ECO:0000259" key="1">
    <source>
        <dbReference type="Pfam" id="PF23455"/>
    </source>
</evidence>
<dbReference type="Pfam" id="PF23455">
    <property type="entry name" value="DUF7129"/>
    <property type="match status" value="1"/>
</dbReference>
<dbReference type="AlphaFoldDB" id="A0ABD5NVJ7"/>
<dbReference type="NCBIfam" id="NF033497">
    <property type="entry name" value="rubre_like_arch"/>
    <property type="match status" value="1"/>
</dbReference>
<dbReference type="EMBL" id="JBHSDJ010000003">
    <property type="protein sequence ID" value="MFC4245791.1"/>
    <property type="molecule type" value="Genomic_DNA"/>
</dbReference>